<keyword evidence="3" id="KW-1015">Disulfide bond</keyword>
<evidence type="ECO:0000313" key="8">
    <source>
        <dbReference type="Proteomes" id="UP000321533"/>
    </source>
</evidence>
<evidence type="ECO:0000256" key="1">
    <source>
        <dbReference type="ARBA" id="ARBA00004196"/>
    </source>
</evidence>
<dbReference type="Pfam" id="PF14289">
    <property type="entry name" value="DUF4369"/>
    <property type="match status" value="1"/>
</dbReference>
<dbReference type="EMBL" id="CP042435">
    <property type="protein sequence ID" value="QEC69844.1"/>
    <property type="molecule type" value="Genomic_DNA"/>
</dbReference>
<dbReference type="Gene3D" id="3.40.30.10">
    <property type="entry name" value="Glutaredoxin"/>
    <property type="match status" value="1"/>
</dbReference>
<dbReference type="PROSITE" id="PS00194">
    <property type="entry name" value="THIOREDOXIN_1"/>
    <property type="match status" value="1"/>
</dbReference>
<feature type="chain" id="PRO_5022898693" evidence="5">
    <location>
        <begin position="19"/>
        <end position="360"/>
    </location>
</feature>
<dbReference type="InterPro" id="IPR017937">
    <property type="entry name" value="Thioredoxin_CS"/>
</dbReference>
<dbReference type="SUPFAM" id="SSF52833">
    <property type="entry name" value="Thioredoxin-like"/>
    <property type="match status" value="1"/>
</dbReference>
<dbReference type="InterPro" id="IPR000866">
    <property type="entry name" value="AhpC/TSA"/>
</dbReference>
<dbReference type="GO" id="GO:0030313">
    <property type="term" value="C:cell envelope"/>
    <property type="evidence" value="ECO:0007669"/>
    <property type="project" value="UniProtKB-SubCell"/>
</dbReference>
<evidence type="ECO:0000256" key="5">
    <source>
        <dbReference type="SAM" id="SignalP"/>
    </source>
</evidence>
<feature type="domain" description="Thioredoxin" evidence="6">
    <location>
        <begin position="225"/>
        <end position="360"/>
    </location>
</feature>
<feature type="signal peptide" evidence="5">
    <location>
        <begin position="1"/>
        <end position="18"/>
    </location>
</feature>
<dbReference type="KEGG" id="pgin:FRZ67_22010"/>
<dbReference type="GO" id="GO:0016491">
    <property type="term" value="F:oxidoreductase activity"/>
    <property type="evidence" value="ECO:0007669"/>
    <property type="project" value="InterPro"/>
</dbReference>
<evidence type="ECO:0000256" key="3">
    <source>
        <dbReference type="ARBA" id="ARBA00023157"/>
    </source>
</evidence>
<protein>
    <submittedName>
        <fullName evidence="7">AhpC/TSA family protein</fullName>
    </submittedName>
</protein>
<keyword evidence="8" id="KW-1185">Reference proteome</keyword>
<keyword evidence="2" id="KW-0201">Cytochrome c-type biogenesis</keyword>
<name>A0A5B8VED4_9BACT</name>
<dbReference type="Proteomes" id="UP000321533">
    <property type="component" value="Chromosome"/>
</dbReference>
<dbReference type="InterPro" id="IPR025380">
    <property type="entry name" value="DUF4369"/>
</dbReference>
<dbReference type="RefSeq" id="WP_147192720.1">
    <property type="nucleotide sequence ID" value="NZ_CP042435.1"/>
</dbReference>
<reference evidence="7 8" key="1">
    <citation type="journal article" date="2016" name="Int. J. Syst. Evol. Microbiol.">
        <title>Panacibacter ginsenosidivorans gen. nov., sp. nov., with ginsenoside converting activity isolated from soil of a ginseng field.</title>
        <authorList>
            <person name="Siddiqi M.Z."/>
            <person name="Muhammad Shafi S."/>
            <person name="Choi K.D."/>
            <person name="Im W.T."/>
        </authorList>
    </citation>
    <scope>NUCLEOTIDE SEQUENCE [LARGE SCALE GENOMIC DNA]</scope>
    <source>
        <strain evidence="7 8">Gsoil1550</strain>
    </source>
</reference>
<proteinExistence type="predicted"/>
<comment type="subcellular location">
    <subcellularLocation>
        <location evidence="1">Cell envelope</location>
    </subcellularLocation>
</comment>
<dbReference type="GO" id="GO:0016209">
    <property type="term" value="F:antioxidant activity"/>
    <property type="evidence" value="ECO:0007669"/>
    <property type="project" value="InterPro"/>
</dbReference>
<dbReference type="AlphaFoldDB" id="A0A5B8VED4"/>
<dbReference type="InterPro" id="IPR036249">
    <property type="entry name" value="Thioredoxin-like_sf"/>
</dbReference>
<dbReference type="InterPro" id="IPR013766">
    <property type="entry name" value="Thioredoxin_domain"/>
</dbReference>
<organism evidence="7 8">
    <name type="scientific">Panacibacter ginsenosidivorans</name>
    <dbReference type="NCBI Taxonomy" id="1813871"/>
    <lineage>
        <taxon>Bacteria</taxon>
        <taxon>Pseudomonadati</taxon>
        <taxon>Bacteroidota</taxon>
        <taxon>Chitinophagia</taxon>
        <taxon>Chitinophagales</taxon>
        <taxon>Chitinophagaceae</taxon>
        <taxon>Panacibacter</taxon>
    </lineage>
</organism>
<dbReference type="InterPro" id="IPR050553">
    <property type="entry name" value="Thioredoxin_ResA/DsbE_sf"/>
</dbReference>
<evidence type="ECO:0000259" key="6">
    <source>
        <dbReference type="PROSITE" id="PS51352"/>
    </source>
</evidence>
<sequence length="360" mass="40102">MRNLLLLLLGLVPLCVMAQHNEGFVINGTINGLPDNSLVYLAVNGENDTLAKAIVKENKFILSGKFDNADGVMLIMPSIAKRLYLFIDNETINLIASNTTLSDVTITGSSTQSEYEEFMNEIKPLGDFVNYYRSQAQGAATQGGRDSAGIMLNTAYNIYQTSIDRFVNRRKNSPVAALVLAYSYDMDPNKDADLLERRFSVLGSEALKSRFSQNIQQVIATSKIGAVGTTAIDFTQKDTVDKDVSLSQFKGKYVLVDFWASWCGPCRRENPNVVAAYNTYKNKNFTILGVSLDREKESWLQAIKADHLAWTHLWDADNKVSGLYHVDLIPQNFLIDPNGVIIARNLRGPQLNETLKQVLK</sequence>
<accession>A0A5B8VED4</accession>
<dbReference type="CDD" id="cd02966">
    <property type="entry name" value="TlpA_like_family"/>
    <property type="match status" value="1"/>
</dbReference>
<dbReference type="Pfam" id="PF00578">
    <property type="entry name" value="AhpC-TSA"/>
    <property type="match status" value="1"/>
</dbReference>
<evidence type="ECO:0000256" key="4">
    <source>
        <dbReference type="ARBA" id="ARBA00023284"/>
    </source>
</evidence>
<dbReference type="PROSITE" id="PS51352">
    <property type="entry name" value="THIOREDOXIN_2"/>
    <property type="match status" value="1"/>
</dbReference>
<keyword evidence="5" id="KW-0732">Signal</keyword>
<keyword evidence="4" id="KW-0676">Redox-active center</keyword>
<gene>
    <name evidence="7" type="ORF">FRZ67_22010</name>
</gene>
<dbReference type="GO" id="GO:0017004">
    <property type="term" value="P:cytochrome complex assembly"/>
    <property type="evidence" value="ECO:0007669"/>
    <property type="project" value="UniProtKB-KW"/>
</dbReference>
<evidence type="ECO:0000256" key="2">
    <source>
        <dbReference type="ARBA" id="ARBA00022748"/>
    </source>
</evidence>
<dbReference type="PANTHER" id="PTHR42852">
    <property type="entry name" value="THIOL:DISULFIDE INTERCHANGE PROTEIN DSBE"/>
    <property type="match status" value="1"/>
</dbReference>
<evidence type="ECO:0000313" key="7">
    <source>
        <dbReference type="EMBL" id="QEC69844.1"/>
    </source>
</evidence>
<dbReference type="PANTHER" id="PTHR42852:SF6">
    <property type="entry name" value="THIOL:DISULFIDE INTERCHANGE PROTEIN DSBE"/>
    <property type="match status" value="1"/>
</dbReference>